<reference evidence="1 2" key="1">
    <citation type="submission" date="2018-06" db="EMBL/GenBank/DDBJ databases">
        <authorList>
            <consortium name="Pathogen Informatics"/>
            <person name="Doyle S."/>
        </authorList>
    </citation>
    <scope>NUCLEOTIDE SEQUENCE [LARGE SCALE GENOMIC DNA]</scope>
    <source>
        <strain evidence="1 2">NCTC4670</strain>
    </source>
</reference>
<proteinExistence type="predicted"/>
<dbReference type="AlphaFoldDB" id="A0A380JUK8"/>
<dbReference type="EMBL" id="UHFG01000004">
    <property type="protein sequence ID" value="SUN48770.1"/>
    <property type="molecule type" value="Genomic_DNA"/>
</dbReference>
<dbReference type="Pfam" id="PF11372">
    <property type="entry name" value="DUF3173"/>
    <property type="match status" value="1"/>
</dbReference>
<dbReference type="Proteomes" id="UP000254797">
    <property type="component" value="Unassembled WGS sequence"/>
</dbReference>
<evidence type="ECO:0000313" key="2">
    <source>
        <dbReference type="Proteomes" id="UP000254797"/>
    </source>
</evidence>
<gene>
    <name evidence="1" type="ORF">NCTC4670_00687</name>
</gene>
<evidence type="ECO:0000313" key="1">
    <source>
        <dbReference type="EMBL" id="SUN48770.1"/>
    </source>
</evidence>
<name>A0A380JUK8_STRDY</name>
<organism evidence="1 2">
    <name type="scientific">Streptococcus dysgalactiae subsp. dysgalactiae</name>
    <dbReference type="NCBI Taxonomy" id="99822"/>
    <lineage>
        <taxon>Bacteria</taxon>
        <taxon>Bacillati</taxon>
        <taxon>Bacillota</taxon>
        <taxon>Bacilli</taxon>
        <taxon>Lactobacillales</taxon>
        <taxon>Streptococcaceae</taxon>
        <taxon>Streptococcus</taxon>
    </lineage>
</organism>
<accession>A0A380JUK8</accession>
<dbReference type="RefSeq" id="WP_115245901.1">
    <property type="nucleotide sequence ID" value="NZ_UHFG01000004.1"/>
</dbReference>
<sequence length="76" mass="8606">MTEKMIDKSHLMKMGFTKYQATEIIKQVKVILVNKGYSLYNNKRLSLVPASAVESVIGISIIEETYKDGNKNTTDH</sequence>
<protein>
    <submittedName>
        <fullName evidence="1">Domain of uncharacterized function (DUF3173)</fullName>
    </submittedName>
</protein>
<dbReference type="InterPro" id="IPR021512">
    <property type="entry name" value="DUF3173"/>
</dbReference>